<dbReference type="GO" id="GO:0005634">
    <property type="term" value="C:nucleus"/>
    <property type="evidence" value="ECO:0007669"/>
    <property type="project" value="UniProtKB-SubCell"/>
</dbReference>
<dbReference type="InterPro" id="IPR027417">
    <property type="entry name" value="P-loop_NTPase"/>
</dbReference>
<sequence>MGKLIRIEVENFKSYKGNQVIGPFHQFTSVIGPNGSGKSNLMDAISFVLGVHSSHLRSQNLKDMIYRSEAMSHDETSSSGRSPRHASVTAVYQNNQGREIRFKRSINSNGNSEYRINDRVVQYSNYNAALEKENILVKAKNFLVFQGDVESVASQNPKDLTRLIEQISGSWEYKDEYDEAKADMEKAIENSAHAFNKKRSLALEIKQYEAQKREVEKFEEKVKDRRECVLQYLLWKLYHIEMKTNSLAEEKDKKYFESSEAKGQQDSLEYQFKTAREQRALLHREKTRLEVQIRRIQKELEDQLPTSIKSREKLANFEKKLKQTELNIERVKRDGQQQESVVHSLEKDMELLVATEREYNSSVATTSSGDIPQLTLQQAKDYERRKEEVNNNTAEEQQQLLQYQRQRRTQQQRANELRMKLESLQEAEAETLSKIHDAEAEVAEITAEGEKKTSLLESRQAELSQLVDEREAIHRREVELNEKLQKTLTKLLDANLTLQDTENDSKLNSSIATMKQIYPNVHGKLSDLCRPTQRKYDTAIATVFGRNMDAIVVEDEATAIECIRHMKEQHIPTATFLPLHSLSVPPINQNLSSLVKGVRSAFDLVKFDSQYEQVVRYACGNTVVCDNLSIAKRVCFDMNESVRAVTLDGTVIHPSGLMTGGSAPTQPVTKWHESEVEELMKQRDEYLAELNNISMNKRMGSLEDSVRNDCARLQAQVDSLKDDLLATNRKIEGLNGTLQDIRNKINEAKQPLGEAEIYMQQLDQKIASVRERIAEVEDQVFEDFCALINVANIREYEAMLQNGSDEVSERRAQFASQKQRLETQLDFEKEQLNELVKRLQSLEASYNSDTTAKSQIEAELNGMSGRKESLTERLEACKQELERKTKEEEEKQKEINDISNLLEIKGRDVKQILKEVGTIETEISKYYAERVAIFRKCKLEGINLPMLQGSMDDIVVEGEQVSQAEGMATDDSSVSSSMDVDEPPSQTSILTSDWTIEIDYARLGQLQREDSSQAVDKDFQDEIKRLTDEIEQMAPNLKAIDRLESVEESLKVAEHEFSVARNIAKTAKERFNTIKQKRFSLFYDAFSHISEHIDRVYKDLTKNETFPLGGTAYLSLEDTEEPYLEGIKYHAMPPMKRFRDMEQLSGGEKSVAALALLFAIHSYKPSPFFVLDEVDAALDNANVSTVASYIREHATDDFQFIVISLKQLLYEKAQSLVGIYRDQGFNSSKTMTLMLDQYQS</sequence>
<dbReference type="OMA" id="KHMDFQR"/>
<keyword evidence="8 10" id="KW-0539">Nucleus</keyword>
<dbReference type="SUPFAM" id="SSF75553">
    <property type="entry name" value="Smc hinge domain"/>
    <property type="match status" value="1"/>
</dbReference>
<dbReference type="GO" id="GO:0007062">
    <property type="term" value="P:sister chromatid cohesion"/>
    <property type="evidence" value="ECO:0007669"/>
    <property type="project" value="InterPro"/>
</dbReference>
<evidence type="ECO:0000256" key="10">
    <source>
        <dbReference type="PIRNR" id="PIRNR005719"/>
    </source>
</evidence>
<dbReference type="SUPFAM" id="SSF52540">
    <property type="entry name" value="P-loop containing nucleoside triphosphate hydrolases"/>
    <property type="match status" value="1"/>
</dbReference>
<evidence type="ECO:0000313" key="15">
    <source>
        <dbReference type="Proteomes" id="UP000242381"/>
    </source>
</evidence>
<dbReference type="InterPro" id="IPR036277">
    <property type="entry name" value="SMC_hinge_sf"/>
</dbReference>
<feature type="domain" description="SMC hinge" evidence="13">
    <location>
        <begin position="519"/>
        <end position="635"/>
    </location>
</feature>
<dbReference type="Gene3D" id="1.10.287.1490">
    <property type="match status" value="1"/>
</dbReference>
<evidence type="ECO:0000259" key="13">
    <source>
        <dbReference type="SMART" id="SM00968"/>
    </source>
</evidence>
<feature type="coiled-coil region" evidence="11">
    <location>
        <begin position="811"/>
        <end position="901"/>
    </location>
</feature>
<dbReference type="InterPro" id="IPR010935">
    <property type="entry name" value="SMC_hinge"/>
</dbReference>
<evidence type="ECO:0000256" key="11">
    <source>
        <dbReference type="SAM" id="Coils"/>
    </source>
</evidence>
<feature type="region of interest" description="Disordered" evidence="12">
    <location>
        <begin position="965"/>
        <end position="986"/>
    </location>
</feature>
<dbReference type="GO" id="GO:0003677">
    <property type="term" value="F:DNA binding"/>
    <property type="evidence" value="ECO:0007669"/>
    <property type="project" value="TreeGrafter"/>
</dbReference>
<dbReference type="GO" id="GO:0005524">
    <property type="term" value="F:ATP binding"/>
    <property type="evidence" value="ECO:0007669"/>
    <property type="project" value="InterPro"/>
</dbReference>
<keyword evidence="6" id="KW-0498">Mitosis</keyword>
<dbReference type="Proteomes" id="UP000242381">
    <property type="component" value="Unassembled WGS sequence"/>
</dbReference>
<evidence type="ECO:0000256" key="3">
    <source>
        <dbReference type="ARBA" id="ARBA00005597"/>
    </source>
</evidence>
<gene>
    <name evidence="14" type="ORF">BCV71DRAFT_291269</name>
</gene>
<dbReference type="InterPro" id="IPR024704">
    <property type="entry name" value="SMC"/>
</dbReference>
<dbReference type="EMBL" id="KV921344">
    <property type="protein sequence ID" value="ORE17865.1"/>
    <property type="molecule type" value="Genomic_DNA"/>
</dbReference>
<accession>A0A1X0S0M9</accession>
<organism evidence="14 15">
    <name type="scientific">Rhizopus microsporus</name>
    <dbReference type="NCBI Taxonomy" id="58291"/>
    <lineage>
        <taxon>Eukaryota</taxon>
        <taxon>Fungi</taxon>
        <taxon>Fungi incertae sedis</taxon>
        <taxon>Mucoromycota</taxon>
        <taxon>Mucoromycotina</taxon>
        <taxon>Mucoromycetes</taxon>
        <taxon>Mucorales</taxon>
        <taxon>Mucorineae</taxon>
        <taxon>Rhizopodaceae</taxon>
        <taxon>Rhizopus</taxon>
    </lineage>
</organism>
<feature type="coiled-coil region" evidence="11">
    <location>
        <begin position="170"/>
        <end position="225"/>
    </location>
</feature>
<evidence type="ECO:0000256" key="2">
    <source>
        <dbReference type="ARBA" id="ARBA00004286"/>
    </source>
</evidence>
<keyword evidence="5" id="KW-0132">Cell division</keyword>
<dbReference type="CDD" id="cd03275">
    <property type="entry name" value="ABC_SMC1_euk"/>
    <property type="match status" value="2"/>
</dbReference>
<evidence type="ECO:0000256" key="5">
    <source>
        <dbReference type="ARBA" id="ARBA00022618"/>
    </source>
</evidence>
<dbReference type="Gene3D" id="3.40.50.300">
    <property type="entry name" value="P-loop containing nucleotide triphosphate hydrolases"/>
    <property type="match status" value="2"/>
</dbReference>
<evidence type="ECO:0000256" key="6">
    <source>
        <dbReference type="ARBA" id="ARBA00022776"/>
    </source>
</evidence>
<dbReference type="PIRSF" id="PIRSF005719">
    <property type="entry name" value="SMC"/>
    <property type="match status" value="1"/>
</dbReference>
<evidence type="ECO:0000256" key="4">
    <source>
        <dbReference type="ARBA" id="ARBA00022454"/>
    </source>
</evidence>
<dbReference type="GO" id="GO:0051301">
    <property type="term" value="P:cell division"/>
    <property type="evidence" value="ECO:0007669"/>
    <property type="project" value="UniProtKB-KW"/>
</dbReference>
<evidence type="ECO:0000256" key="9">
    <source>
        <dbReference type="ARBA" id="ARBA00023306"/>
    </source>
</evidence>
<keyword evidence="9" id="KW-0131">Cell cycle</keyword>
<evidence type="ECO:0000256" key="12">
    <source>
        <dbReference type="SAM" id="MobiDB-lite"/>
    </source>
</evidence>
<proteinExistence type="inferred from homology"/>
<protein>
    <recommendedName>
        <fullName evidence="10">Structural maintenance of chromosomes protein</fullName>
    </recommendedName>
</protein>
<evidence type="ECO:0000256" key="8">
    <source>
        <dbReference type="ARBA" id="ARBA00023242"/>
    </source>
</evidence>
<name>A0A1X0S0M9_RHIZD</name>
<dbReference type="InterPro" id="IPR028468">
    <property type="entry name" value="Smc1_ABC"/>
</dbReference>
<keyword evidence="7 11" id="KW-0175">Coiled coil</keyword>
<dbReference type="Gene3D" id="1.20.1060.20">
    <property type="match status" value="1"/>
</dbReference>
<dbReference type="PANTHER" id="PTHR18937:SF12">
    <property type="entry name" value="STRUCTURAL MAINTENANCE OF CHROMOSOMES PROTEIN"/>
    <property type="match status" value="1"/>
</dbReference>
<dbReference type="PANTHER" id="PTHR18937">
    <property type="entry name" value="STRUCTURAL MAINTENANCE OF CHROMOSOMES SMC FAMILY MEMBER"/>
    <property type="match status" value="1"/>
</dbReference>
<reference evidence="14 15" key="1">
    <citation type="journal article" date="2016" name="Proc. Natl. Acad. Sci. U.S.A.">
        <title>Lipid metabolic changes in an early divergent fungus govern the establishment of a mutualistic symbiosis with endobacteria.</title>
        <authorList>
            <person name="Lastovetsky O.A."/>
            <person name="Gaspar M.L."/>
            <person name="Mondo S.J."/>
            <person name="LaButti K.M."/>
            <person name="Sandor L."/>
            <person name="Grigoriev I.V."/>
            <person name="Henry S.A."/>
            <person name="Pawlowska T.E."/>
        </authorList>
    </citation>
    <scope>NUCLEOTIDE SEQUENCE [LARGE SCALE GENOMIC DNA]</scope>
    <source>
        <strain evidence="14 15">ATCC 11559</strain>
    </source>
</reference>
<dbReference type="AlphaFoldDB" id="A0A1X0S0M9"/>
<dbReference type="VEuPathDB" id="FungiDB:BCV72DRAFT_244503"/>
<comment type="subcellular location">
    <subcellularLocation>
        <location evidence="2">Chromosome</location>
    </subcellularLocation>
    <subcellularLocation>
        <location evidence="1 10">Nucleus</location>
    </subcellularLocation>
</comment>
<evidence type="ECO:0000313" key="14">
    <source>
        <dbReference type="EMBL" id="ORE17865.1"/>
    </source>
</evidence>
<dbReference type="GO" id="GO:0016887">
    <property type="term" value="F:ATP hydrolysis activity"/>
    <property type="evidence" value="ECO:0007669"/>
    <property type="project" value="InterPro"/>
</dbReference>
<dbReference type="Pfam" id="PF02463">
    <property type="entry name" value="SMC_N"/>
    <property type="match status" value="1"/>
</dbReference>
<comment type="similarity">
    <text evidence="3">Belongs to the SMC family. SMC1 subfamily.</text>
</comment>
<dbReference type="SMART" id="SM00968">
    <property type="entry name" value="SMC_hinge"/>
    <property type="match status" value="1"/>
</dbReference>
<feature type="coiled-coil region" evidence="11">
    <location>
        <begin position="676"/>
        <end position="730"/>
    </location>
</feature>
<evidence type="ECO:0000256" key="1">
    <source>
        <dbReference type="ARBA" id="ARBA00004123"/>
    </source>
</evidence>
<dbReference type="GO" id="GO:0008278">
    <property type="term" value="C:cohesin complex"/>
    <property type="evidence" value="ECO:0007669"/>
    <property type="project" value="InterPro"/>
</dbReference>
<dbReference type="Gene3D" id="3.30.70.1620">
    <property type="match status" value="1"/>
</dbReference>
<dbReference type="InterPro" id="IPR003395">
    <property type="entry name" value="RecF/RecN/SMC_N"/>
</dbReference>
<evidence type="ECO:0000256" key="7">
    <source>
        <dbReference type="ARBA" id="ARBA00023054"/>
    </source>
</evidence>
<keyword evidence="4" id="KW-0158">Chromosome</keyword>
<dbReference type="Pfam" id="PF06470">
    <property type="entry name" value="SMC_hinge"/>
    <property type="match status" value="1"/>
</dbReference>
<feature type="coiled-coil region" evidence="11">
    <location>
        <begin position="279"/>
        <end position="334"/>
    </location>
</feature>
<feature type="coiled-coil region" evidence="11">
    <location>
        <begin position="379"/>
        <end position="441"/>
    </location>
</feature>